<sequence>MAVSCSGARTAAIGVSRGEAFYRGEIAEALARHSAAYGGAMSRDALGDLITEPRPRLFVAARTQCGRTGQASVPHHHPRFCDEGGSGRDGLRGHGPGGHPKCSTYGHPNCSTLAAVI</sequence>
<evidence type="ECO:0000313" key="2">
    <source>
        <dbReference type="EMBL" id="CBH98890.1"/>
    </source>
</evidence>
<dbReference type="AlphaFoldDB" id="E6PVD3"/>
<organism evidence="2">
    <name type="scientific">mine drainage metagenome</name>
    <dbReference type="NCBI Taxonomy" id="410659"/>
    <lineage>
        <taxon>unclassified sequences</taxon>
        <taxon>metagenomes</taxon>
        <taxon>ecological metagenomes</taxon>
    </lineage>
</organism>
<protein>
    <submittedName>
        <fullName evidence="2">Uncharacterized protein</fullName>
    </submittedName>
</protein>
<name>E6PVD3_9ZZZZ</name>
<evidence type="ECO:0000256" key="1">
    <source>
        <dbReference type="SAM" id="MobiDB-lite"/>
    </source>
</evidence>
<accession>E6PVD3</accession>
<feature type="compositionally biased region" description="Basic and acidic residues" evidence="1">
    <location>
        <begin position="79"/>
        <end position="92"/>
    </location>
</feature>
<dbReference type="EMBL" id="CABM01000064">
    <property type="protein sequence ID" value="CBH98890.1"/>
    <property type="molecule type" value="Genomic_DNA"/>
</dbReference>
<proteinExistence type="predicted"/>
<feature type="region of interest" description="Disordered" evidence="1">
    <location>
        <begin position="68"/>
        <end position="101"/>
    </location>
</feature>
<reference evidence="2" key="1">
    <citation type="submission" date="2009-10" db="EMBL/GenBank/DDBJ databases">
        <title>Diversity of trophic interactions inside an arsenic-rich microbial ecosystem.</title>
        <authorList>
            <person name="Bertin P.N."/>
            <person name="Heinrich-Salmeron A."/>
            <person name="Pelletier E."/>
            <person name="Goulhen-Chollet F."/>
            <person name="Arsene-Ploetze F."/>
            <person name="Gallien S."/>
            <person name="Calteau A."/>
            <person name="Vallenet D."/>
            <person name="Casiot C."/>
            <person name="Chane-Woon-Ming B."/>
            <person name="Giloteaux L."/>
            <person name="Barakat M."/>
            <person name="Bonnefoy V."/>
            <person name="Bruneel O."/>
            <person name="Chandler M."/>
            <person name="Cleiss J."/>
            <person name="Duran R."/>
            <person name="Elbaz-Poulichet F."/>
            <person name="Fonknechten N."/>
            <person name="Lauga B."/>
            <person name="Mornico D."/>
            <person name="Ortet P."/>
            <person name="Schaeffer C."/>
            <person name="Siguier P."/>
            <person name="Alexander Thil Smith A."/>
            <person name="Van Dorsselaer A."/>
            <person name="Weissenbach J."/>
            <person name="Medigue C."/>
            <person name="Le Paslier D."/>
        </authorList>
    </citation>
    <scope>NUCLEOTIDE SEQUENCE</scope>
</reference>
<comment type="caution">
    <text evidence="2">The sequence shown here is derived from an EMBL/GenBank/DDBJ whole genome shotgun (WGS) entry which is preliminary data.</text>
</comment>
<gene>
    <name evidence="2" type="ORF">CARN2_0064</name>
</gene>